<dbReference type="Proteomes" id="UP000204421">
    <property type="component" value="Segment"/>
</dbReference>
<proteinExistence type="predicted"/>
<reference evidence="2 3" key="1">
    <citation type="submission" date="2015-06" db="EMBL/GenBank/DDBJ databases">
        <authorList>
            <person name="Akther S."/>
            <person name="Anaya M."/>
            <person name="Carvajal B."/>
            <person name="Chen Y."/>
            <person name="Estrada B."/>
            <person name="Gedeon F."/>
            <person name="Golebiewska U.P."/>
            <person name="Gu W."/>
            <person name="Hernandez A."/>
            <person name="Islam T."/>
            <person name="Jin Y."/>
            <person name="Jung S.M.I.N."/>
            <person name="Nieves W."/>
            <person name="Patel N."/>
            <person name="Qu S."/>
            <person name="Sookdeo T."/>
            <person name="Tobar N."/>
            <person name="Victor W."/>
            <person name="Serrano M.G."/>
            <person name="Buck G."/>
            <person name="Lee V."/>
            <person name="Wang Y."/>
            <person name="Carvalho R."/>
            <person name="Voegtly L."/>
            <person name="Shi R."/>
            <person name="Duckworth R."/>
            <person name="Johnson A."/>
            <person name="Loviza R."/>
            <person name="Walstead R."/>
            <person name="Shah Z."/>
            <person name="Kiflezghi M."/>
            <person name="Wade K."/>
            <person name="Delesalle V.A."/>
            <person name="Bradley K.W."/>
            <person name="Asai D.J."/>
            <person name="Bowman C.A."/>
            <person name="Russell D.A."/>
            <person name="Pope W.H."/>
            <person name="Jacobs-Sera D."/>
            <person name="Hendrix R.W."/>
            <person name="Hatfull G.F."/>
        </authorList>
    </citation>
    <scope>NUCLEOTIDE SEQUENCE [LARGE SCALE GENOMIC DNA]</scope>
</reference>
<dbReference type="OrthoDB" id="7980at10239"/>
<evidence type="ECO:0000313" key="3">
    <source>
        <dbReference type="Proteomes" id="UP000204421"/>
    </source>
</evidence>
<dbReference type="EMBL" id="KT184694">
    <property type="protein sequence ID" value="AKQ07588.1"/>
    <property type="molecule type" value="Genomic_DNA"/>
</dbReference>
<protein>
    <submittedName>
        <fullName evidence="2">Tail assembly chaperone</fullName>
    </submittedName>
</protein>
<evidence type="ECO:0000313" key="2">
    <source>
        <dbReference type="EMBL" id="AKQ07588.1"/>
    </source>
</evidence>
<sequence length="267" mass="29895">MTNIYTLDKIRTAAKKKYAPVTITLSDETEVELRGLIRLGEKEREKVKSNLEVMELLDKGEGLDDMSDSDKELVADGLNEILKQLAPGLDGRRLVSEIDSDLPTLMEVIGTWIEESQLGGSLALADLLDKYGEVLIPDLKHYYGMDLRDLFSEEHPLEPRWVLAHIIYLPTESAYVAERRGGQQFRGWNPSWYALVATVNGIRALNHMYILSHIGKNSSKPKAPEPYPIPEVERSKTEAPKANSFAGIAASMMAASRRKKAERRSDG</sequence>
<gene>
    <name evidence="2" type="ORF">SEA_SMEADLEY_21</name>
</gene>
<dbReference type="GeneID" id="26630624"/>
<dbReference type="InterPro" id="IPR020132">
    <property type="entry name" value="Gp24/Gp25"/>
</dbReference>
<dbReference type="RefSeq" id="YP_009204110.1">
    <property type="nucleotide sequence ID" value="NC_028860.1"/>
</dbReference>
<name>A0A0H4TH41_9CAUD</name>
<dbReference type="Pfam" id="PF17388">
    <property type="entry name" value="GP24_25"/>
    <property type="match status" value="1"/>
</dbReference>
<accession>A0A0H4TH41</accession>
<organism evidence="2 3">
    <name type="scientific">Mycobacterium phage Smeadley</name>
    <dbReference type="NCBI Taxonomy" id="1673873"/>
    <lineage>
        <taxon>Viruses</taxon>
        <taxon>Duplodnaviria</taxon>
        <taxon>Heunggongvirae</taxon>
        <taxon>Uroviricota</taxon>
        <taxon>Caudoviricetes</taxon>
        <taxon>Fromanvirus</taxon>
        <taxon>Fromanvirus astro</taxon>
    </lineage>
</organism>
<evidence type="ECO:0000256" key="1">
    <source>
        <dbReference type="SAM" id="MobiDB-lite"/>
    </source>
</evidence>
<dbReference type="KEGG" id="vg:26630624"/>
<feature type="region of interest" description="Disordered" evidence="1">
    <location>
        <begin position="217"/>
        <end position="240"/>
    </location>
</feature>